<dbReference type="Pfam" id="PF00679">
    <property type="entry name" value="EFG_C"/>
    <property type="match status" value="1"/>
</dbReference>
<dbReference type="PANTHER" id="PTHR43512">
    <property type="entry name" value="TRANSLATION FACTOR GUF1-RELATED"/>
    <property type="match status" value="1"/>
</dbReference>
<evidence type="ECO:0000256" key="8">
    <source>
        <dbReference type="ARBA" id="ARBA00023136"/>
    </source>
</evidence>
<dbReference type="GO" id="GO:0005739">
    <property type="term" value="C:mitochondrion"/>
    <property type="evidence" value="ECO:0007669"/>
    <property type="project" value="TreeGrafter"/>
</dbReference>
<dbReference type="PROSITE" id="PS51722">
    <property type="entry name" value="G_TR_2"/>
    <property type="match status" value="1"/>
</dbReference>
<dbReference type="InterPro" id="IPR005225">
    <property type="entry name" value="Small_GTP-bd"/>
</dbReference>
<dbReference type="Proteomes" id="UP001153365">
    <property type="component" value="Unassembled WGS sequence"/>
</dbReference>
<keyword evidence="2" id="KW-0547">Nucleotide-binding</keyword>
<proteinExistence type="inferred from homology"/>
<sequence>SEQIDLSQFNTDLIRSFSIIAHIDHGKSTLSDRLLELTNTIPSFSASERAEDEDDNAVTKRRLKLGGDGDDQIKNRQVLDQLKVERQRGITVKAVAVSMFYKSSKTGQRYLLNLIDTPGHVDFTTEVLRSLSVSKGVILLVDSTQGVEAQTLSVLEAAKRKRLRILPVLNKIDLPSSEPERVSNQVKNLLGLSSSKSNTLKCDGGGEEDVKILKISAKTGDGVEEVLESLIENIPSADGDRSEPMRAFVFDSWFDHFQGVVSLVSLVDGCLKKGDRIKSFKTGKTFQVMDCGIMYPKQISMKSGLYAGQCGWLTCSMKDVREAILGDTFYLASTNPEKVKPIKQTIETRQSMVYAGLYPVDSNGFEKLDDAIQRLVLNDRSVSVNKESSVALGQGFRLGFLGTLHMDVFRQRLSDEYDSEVIITRPFVPIKLIKRGESRFIEKPIDFPSIKERSDRVQILERVVYATIVVPDRYTGAVIELCSSHRGEQLSFDYVSSRSKASEEEDLSDESEEALEDEVDEENRKWVKLLYRIPLSEIVTNFHSQLKSITSGYGSFDYEIRGDEDEFIESDLVRIDFIINKSSPIDAFATIVHRDGSLREAKIILSRLKSVINKQQFEVSLQALIGNKIIASERIKAVRKDVTAGLYGGHYERKMKHLQKQKEGKKKLKLMSIGKVEIPQEAFSVVKLLLIFLSLVAILNKHIKMP</sequence>
<dbReference type="SUPFAM" id="SSF54980">
    <property type="entry name" value="EF-G C-terminal domain-like"/>
    <property type="match status" value="2"/>
</dbReference>
<evidence type="ECO:0000256" key="9">
    <source>
        <dbReference type="SAM" id="Phobius"/>
    </source>
</evidence>
<protein>
    <submittedName>
        <fullName evidence="11">GTP-binding protein lepa</fullName>
    </submittedName>
</protein>
<dbReference type="CDD" id="cd03709">
    <property type="entry name" value="lepA_C"/>
    <property type="match status" value="1"/>
</dbReference>
<keyword evidence="5" id="KW-0648">Protein biosynthesis</keyword>
<keyword evidence="7" id="KW-0342">GTP-binding</keyword>
<keyword evidence="4" id="KW-0378">Hydrolase</keyword>
<keyword evidence="3" id="KW-0999">Mitochondrion inner membrane</keyword>
<dbReference type="GO" id="GO:0005525">
    <property type="term" value="F:GTP binding"/>
    <property type="evidence" value="ECO:0007669"/>
    <property type="project" value="UniProtKB-KW"/>
</dbReference>
<gene>
    <name evidence="11" type="ORF">PPACK8108_LOCUS20326</name>
</gene>
<evidence type="ECO:0000313" key="11">
    <source>
        <dbReference type="EMBL" id="CAH7685752.1"/>
    </source>
</evidence>
<dbReference type="Pfam" id="PF00009">
    <property type="entry name" value="GTP_EFTU"/>
    <property type="match status" value="1"/>
</dbReference>
<evidence type="ECO:0000256" key="7">
    <source>
        <dbReference type="ARBA" id="ARBA00023134"/>
    </source>
</evidence>
<evidence type="ECO:0000256" key="5">
    <source>
        <dbReference type="ARBA" id="ARBA00022917"/>
    </source>
</evidence>
<dbReference type="InterPro" id="IPR009000">
    <property type="entry name" value="Transl_B-barrel_sf"/>
</dbReference>
<dbReference type="FunFam" id="2.40.30.10:FF:000015">
    <property type="entry name" value="Translation factor GUF1, mitochondrial"/>
    <property type="match status" value="1"/>
</dbReference>
<comment type="caution">
    <text evidence="11">The sequence shown here is derived from an EMBL/GenBank/DDBJ whole genome shotgun (WGS) entry which is preliminary data.</text>
</comment>
<dbReference type="GO" id="GO:0045727">
    <property type="term" value="P:positive regulation of translation"/>
    <property type="evidence" value="ECO:0007669"/>
    <property type="project" value="TreeGrafter"/>
</dbReference>
<dbReference type="GO" id="GO:0003924">
    <property type="term" value="F:GTPase activity"/>
    <property type="evidence" value="ECO:0007669"/>
    <property type="project" value="InterPro"/>
</dbReference>
<dbReference type="GO" id="GO:0006412">
    <property type="term" value="P:translation"/>
    <property type="evidence" value="ECO:0007669"/>
    <property type="project" value="UniProtKB-KW"/>
</dbReference>
<evidence type="ECO:0000256" key="2">
    <source>
        <dbReference type="ARBA" id="ARBA00022741"/>
    </source>
</evidence>
<dbReference type="InterPro" id="IPR006297">
    <property type="entry name" value="EF-4"/>
</dbReference>
<dbReference type="CDD" id="cd03699">
    <property type="entry name" value="EF4_II"/>
    <property type="match status" value="1"/>
</dbReference>
<dbReference type="HAMAP" id="MF_00071">
    <property type="entry name" value="LepA"/>
    <property type="match status" value="1"/>
</dbReference>
<dbReference type="Pfam" id="PF06421">
    <property type="entry name" value="LepA_C"/>
    <property type="match status" value="1"/>
</dbReference>
<keyword evidence="9" id="KW-0812">Transmembrane</keyword>
<dbReference type="InterPro" id="IPR000640">
    <property type="entry name" value="EFG_V-like"/>
</dbReference>
<dbReference type="Gene3D" id="3.40.50.300">
    <property type="entry name" value="P-loop containing nucleotide triphosphate hydrolases"/>
    <property type="match status" value="1"/>
</dbReference>
<dbReference type="Gene3D" id="3.30.70.240">
    <property type="match status" value="1"/>
</dbReference>
<dbReference type="PANTHER" id="PTHR43512:SF7">
    <property type="entry name" value="TRANSLATION FACTOR GUF1, MITOCHONDRIAL"/>
    <property type="match status" value="1"/>
</dbReference>
<dbReference type="InterPro" id="IPR027417">
    <property type="entry name" value="P-loop_NTPase"/>
</dbReference>
<dbReference type="InterPro" id="IPR035654">
    <property type="entry name" value="LepA_IV"/>
</dbReference>
<keyword evidence="9" id="KW-1133">Transmembrane helix</keyword>
<keyword evidence="12" id="KW-1185">Reference proteome</keyword>
<feature type="domain" description="Tr-type G" evidence="10">
    <location>
        <begin position="12"/>
        <end position="238"/>
    </location>
</feature>
<reference evidence="11" key="1">
    <citation type="submission" date="2022-06" db="EMBL/GenBank/DDBJ databases">
        <authorList>
            <consortium name="SYNGENTA / RWTH Aachen University"/>
        </authorList>
    </citation>
    <scope>NUCLEOTIDE SEQUENCE</scope>
</reference>
<dbReference type="InterPro" id="IPR013842">
    <property type="entry name" value="LepA_CTD"/>
</dbReference>
<evidence type="ECO:0000256" key="3">
    <source>
        <dbReference type="ARBA" id="ARBA00022792"/>
    </source>
</evidence>
<organism evidence="11 12">
    <name type="scientific">Phakopsora pachyrhizi</name>
    <name type="common">Asian soybean rust disease fungus</name>
    <dbReference type="NCBI Taxonomy" id="170000"/>
    <lineage>
        <taxon>Eukaryota</taxon>
        <taxon>Fungi</taxon>
        <taxon>Dikarya</taxon>
        <taxon>Basidiomycota</taxon>
        <taxon>Pucciniomycotina</taxon>
        <taxon>Pucciniomycetes</taxon>
        <taxon>Pucciniales</taxon>
        <taxon>Phakopsoraceae</taxon>
        <taxon>Phakopsora</taxon>
    </lineage>
</organism>
<dbReference type="SUPFAM" id="SSF52540">
    <property type="entry name" value="P-loop containing nucleoside triphosphate hydrolases"/>
    <property type="match status" value="1"/>
</dbReference>
<name>A0AAV0BET0_PHAPC</name>
<dbReference type="AlphaFoldDB" id="A0AAV0BET0"/>
<dbReference type="FunFam" id="3.30.70.2570:FF:000001">
    <property type="entry name" value="Translation factor GUF1, mitochondrial"/>
    <property type="match status" value="1"/>
</dbReference>
<dbReference type="CDD" id="cd16260">
    <property type="entry name" value="EF4_III"/>
    <property type="match status" value="1"/>
</dbReference>
<dbReference type="Gene3D" id="2.40.30.10">
    <property type="entry name" value="Translation factors"/>
    <property type="match status" value="1"/>
</dbReference>
<evidence type="ECO:0000256" key="6">
    <source>
        <dbReference type="ARBA" id="ARBA00023128"/>
    </source>
</evidence>
<dbReference type="InterPro" id="IPR000795">
    <property type="entry name" value="T_Tr_GTP-bd_dom"/>
</dbReference>
<evidence type="ECO:0000256" key="4">
    <source>
        <dbReference type="ARBA" id="ARBA00022801"/>
    </source>
</evidence>
<dbReference type="Gene3D" id="3.30.70.2570">
    <property type="entry name" value="Elongation factor 4, C-terminal domain"/>
    <property type="match status" value="1"/>
</dbReference>
<dbReference type="EMBL" id="CALTRL010005743">
    <property type="protein sequence ID" value="CAH7685752.1"/>
    <property type="molecule type" value="Genomic_DNA"/>
</dbReference>
<evidence type="ECO:0000313" key="12">
    <source>
        <dbReference type="Proteomes" id="UP001153365"/>
    </source>
</evidence>
<keyword evidence="6" id="KW-0496">Mitochondrion</keyword>
<dbReference type="SUPFAM" id="SSF50447">
    <property type="entry name" value="Translation proteins"/>
    <property type="match status" value="1"/>
</dbReference>
<feature type="transmembrane region" description="Helical" evidence="9">
    <location>
        <begin position="682"/>
        <end position="700"/>
    </location>
</feature>
<accession>A0AAV0BET0</accession>
<comment type="similarity">
    <text evidence="1">Belongs to the TRAFAC class translation factor GTPase superfamily. Classic translation factor GTPase family. LepA subfamily.</text>
</comment>
<dbReference type="Gene3D" id="3.30.70.870">
    <property type="entry name" value="Elongation Factor G (Translational Gtpase), domain 3"/>
    <property type="match status" value="1"/>
</dbReference>
<dbReference type="FunFam" id="3.30.70.870:FF:000004">
    <property type="entry name" value="Translation factor GUF1, mitochondrial"/>
    <property type="match status" value="1"/>
</dbReference>
<feature type="non-terminal residue" evidence="11">
    <location>
        <position position="1"/>
    </location>
</feature>
<evidence type="ECO:0000256" key="1">
    <source>
        <dbReference type="ARBA" id="ARBA00005454"/>
    </source>
</evidence>
<dbReference type="PRINTS" id="PR00315">
    <property type="entry name" value="ELONGATNFCT"/>
</dbReference>
<dbReference type="InterPro" id="IPR035647">
    <property type="entry name" value="EFG_III/V"/>
</dbReference>
<dbReference type="GO" id="GO:0097177">
    <property type="term" value="F:mitochondrial ribosome binding"/>
    <property type="evidence" value="ECO:0007669"/>
    <property type="project" value="TreeGrafter"/>
</dbReference>
<dbReference type="NCBIfam" id="TIGR00231">
    <property type="entry name" value="small_GTP"/>
    <property type="match status" value="1"/>
</dbReference>
<evidence type="ECO:0000259" key="10">
    <source>
        <dbReference type="PROSITE" id="PS51722"/>
    </source>
</evidence>
<dbReference type="InterPro" id="IPR038363">
    <property type="entry name" value="LepA_C_sf"/>
</dbReference>
<keyword evidence="8 9" id="KW-0472">Membrane</keyword>